<protein>
    <submittedName>
        <fullName evidence="2">Uncharacterized protein</fullName>
    </submittedName>
</protein>
<dbReference type="EMBL" id="MU154591">
    <property type="protein sequence ID" value="KAF9493068.1"/>
    <property type="molecule type" value="Genomic_DNA"/>
</dbReference>
<dbReference type="AlphaFoldDB" id="A0A9P5ZRR8"/>
<evidence type="ECO:0000313" key="2">
    <source>
        <dbReference type="EMBL" id="KAF9493068.1"/>
    </source>
</evidence>
<organism evidence="2 3">
    <name type="scientific">Pleurotus eryngii</name>
    <name type="common">Boletus of the steppes</name>
    <dbReference type="NCBI Taxonomy" id="5323"/>
    <lineage>
        <taxon>Eukaryota</taxon>
        <taxon>Fungi</taxon>
        <taxon>Dikarya</taxon>
        <taxon>Basidiomycota</taxon>
        <taxon>Agaricomycotina</taxon>
        <taxon>Agaricomycetes</taxon>
        <taxon>Agaricomycetidae</taxon>
        <taxon>Agaricales</taxon>
        <taxon>Pleurotineae</taxon>
        <taxon>Pleurotaceae</taxon>
        <taxon>Pleurotus</taxon>
    </lineage>
</organism>
<proteinExistence type="predicted"/>
<evidence type="ECO:0000313" key="3">
    <source>
        <dbReference type="Proteomes" id="UP000807025"/>
    </source>
</evidence>
<feature type="coiled-coil region" evidence="1">
    <location>
        <begin position="376"/>
        <end position="403"/>
    </location>
</feature>
<gene>
    <name evidence="2" type="ORF">BDN71DRAFT_1483619</name>
</gene>
<dbReference type="InterPro" id="IPR040521">
    <property type="entry name" value="KDZ"/>
</dbReference>
<keyword evidence="1" id="KW-0175">Coiled coil</keyword>
<sequence>METQHIVASIHSEVNGKESSSSDVPALDVASEEMQWEMVSSELDVNLYTLHDTAIIHQKLTTQASIALVQNRYLGALPLPSFSYKAFTNVLCDLDNVRLSHSQVLYCQCWQNVLENTYNIYLLLHHRIDAYVRLVLGRDTENQHVLHACLPHGYKLEVLDGNNSLKHITHIGQHEVANSRVYMGSNYFLFPDFADQHEDDTTAEYWVNSACADNWKAASGNKCKQMWELFDETGIFACAYHHGFMLWLADMVHSGELTPLAMVAKALDMLVDNHLIIISRMGLKDLKILEHVFSLSNQLAAILAIDIFFQQWDEGKYLNLRMMILNNYKQGLWILNKESIVLEEVKKTLGIQPGDLEKWWDEEGAYIAELGKKSEADILAVAYIELLQQLDELQEQHASTLHDVIILEIKLKILEGKCWHINHLKYHETLKYVSQCQYHHAIDKLHKLVVQQLFELHKMNLSATGYCMRSHIAKALQKQCKAIQKVLQDYNKAASTLTPPCPPLEWNKVLHYRFLNKFMLLCENCEDILSKPWAHPVIHETIKQHCHVESHCLLTFILDEHDLFNTVEKFLADFKSPLLVAVQEYCECQQCINHQILVQISQIHVLDRFTGDHSYGTAKGTMTS</sequence>
<comment type="caution">
    <text evidence="2">The sequence shown here is derived from an EMBL/GenBank/DDBJ whole genome shotgun (WGS) entry which is preliminary data.</text>
</comment>
<dbReference type="Pfam" id="PF18758">
    <property type="entry name" value="KDZ"/>
    <property type="match status" value="1"/>
</dbReference>
<reference evidence="2" key="1">
    <citation type="submission" date="2020-11" db="EMBL/GenBank/DDBJ databases">
        <authorList>
            <consortium name="DOE Joint Genome Institute"/>
            <person name="Ahrendt S."/>
            <person name="Riley R."/>
            <person name="Andreopoulos W."/>
            <person name="Labutti K."/>
            <person name="Pangilinan J."/>
            <person name="Ruiz-Duenas F.J."/>
            <person name="Barrasa J.M."/>
            <person name="Sanchez-Garcia M."/>
            <person name="Camarero S."/>
            <person name="Miyauchi S."/>
            <person name="Serrano A."/>
            <person name="Linde D."/>
            <person name="Babiker R."/>
            <person name="Drula E."/>
            <person name="Ayuso-Fernandez I."/>
            <person name="Pacheco R."/>
            <person name="Padilla G."/>
            <person name="Ferreira P."/>
            <person name="Barriuso J."/>
            <person name="Kellner H."/>
            <person name="Castanera R."/>
            <person name="Alfaro M."/>
            <person name="Ramirez L."/>
            <person name="Pisabarro A.G."/>
            <person name="Kuo A."/>
            <person name="Tritt A."/>
            <person name="Lipzen A."/>
            <person name="He G."/>
            <person name="Yan M."/>
            <person name="Ng V."/>
            <person name="Cullen D."/>
            <person name="Martin F."/>
            <person name="Rosso M.-N."/>
            <person name="Henrissat B."/>
            <person name="Hibbett D."/>
            <person name="Martinez A.T."/>
            <person name="Grigoriev I.V."/>
        </authorList>
    </citation>
    <scope>NUCLEOTIDE SEQUENCE</scope>
    <source>
        <strain evidence="2">ATCC 90797</strain>
    </source>
</reference>
<dbReference type="OrthoDB" id="2505969at2759"/>
<name>A0A9P5ZRR8_PLEER</name>
<dbReference type="Proteomes" id="UP000807025">
    <property type="component" value="Unassembled WGS sequence"/>
</dbReference>
<keyword evidence="3" id="KW-1185">Reference proteome</keyword>
<evidence type="ECO:0000256" key="1">
    <source>
        <dbReference type="SAM" id="Coils"/>
    </source>
</evidence>
<accession>A0A9P5ZRR8</accession>